<dbReference type="InterPro" id="IPR051596">
    <property type="entry name" value="Caulimoviridae_Movement"/>
</dbReference>
<feature type="compositionally biased region" description="Basic and acidic residues" evidence="1">
    <location>
        <begin position="135"/>
        <end position="150"/>
    </location>
</feature>
<dbReference type="Proteomes" id="UP000265520">
    <property type="component" value="Unassembled WGS sequence"/>
</dbReference>
<accession>A0A392MFW5</accession>
<dbReference type="PANTHER" id="PTHR47599">
    <property type="entry name" value="CELL-TO-CELL MOVEMENT PROTEIN"/>
    <property type="match status" value="1"/>
</dbReference>
<dbReference type="AlphaFoldDB" id="A0A392MFW5"/>
<protein>
    <submittedName>
        <fullName evidence="2">Uncharacterized protein</fullName>
    </submittedName>
</protein>
<dbReference type="EMBL" id="LXQA010010267">
    <property type="protein sequence ID" value="MCH86406.1"/>
    <property type="molecule type" value="Genomic_DNA"/>
</dbReference>
<evidence type="ECO:0000313" key="2">
    <source>
        <dbReference type="EMBL" id="MCH86406.1"/>
    </source>
</evidence>
<sequence>MKEGSVPITLVYRVQYKVMNSIRSKFLKTKCDKSGETTFFLTDETKANVIVPKTIQWSDITLPEKWALEKATPALPRIAPDFQDIITHQAGTVELVFNRINSFSMSRSTRSDNPTMEDFKTAASRRSFSIPRSIHRSEQTHDDSTIHLHGLETTTPVRPTYQRDEDDQRTVQSPTFSSLNDPYDVT</sequence>
<comment type="caution">
    <text evidence="2">The sequence shown here is derived from an EMBL/GenBank/DDBJ whole genome shotgun (WGS) entry which is preliminary data.</text>
</comment>
<organism evidence="2 3">
    <name type="scientific">Trifolium medium</name>
    <dbReference type="NCBI Taxonomy" id="97028"/>
    <lineage>
        <taxon>Eukaryota</taxon>
        <taxon>Viridiplantae</taxon>
        <taxon>Streptophyta</taxon>
        <taxon>Embryophyta</taxon>
        <taxon>Tracheophyta</taxon>
        <taxon>Spermatophyta</taxon>
        <taxon>Magnoliopsida</taxon>
        <taxon>eudicotyledons</taxon>
        <taxon>Gunneridae</taxon>
        <taxon>Pentapetalae</taxon>
        <taxon>rosids</taxon>
        <taxon>fabids</taxon>
        <taxon>Fabales</taxon>
        <taxon>Fabaceae</taxon>
        <taxon>Papilionoideae</taxon>
        <taxon>50 kb inversion clade</taxon>
        <taxon>NPAAA clade</taxon>
        <taxon>Hologalegina</taxon>
        <taxon>IRL clade</taxon>
        <taxon>Trifolieae</taxon>
        <taxon>Trifolium</taxon>
    </lineage>
</organism>
<feature type="region of interest" description="Disordered" evidence="1">
    <location>
        <begin position="106"/>
        <end position="186"/>
    </location>
</feature>
<evidence type="ECO:0000313" key="3">
    <source>
        <dbReference type="Proteomes" id="UP000265520"/>
    </source>
</evidence>
<dbReference type="PANTHER" id="PTHR47599:SF4">
    <property type="entry name" value="POLYPROTEIN"/>
    <property type="match status" value="1"/>
</dbReference>
<name>A0A392MFW5_9FABA</name>
<keyword evidence="3" id="KW-1185">Reference proteome</keyword>
<reference evidence="2 3" key="1">
    <citation type="journal article" date="2018" name="Front. Plant Sci.">
        <title>Red Clover (Trifolium pratense) and Zigzag Clover (T. medium) - A Picture of Genomic Similarities and Differences.</title>
        <authorList>
            <person name="Dluhosova J."/>
            <person name="Istvanek J."/>
            <person name="Nedelnik J."/>
            <person name="Repkova J."/>
        </authorList>
    </citation>
    <scope>NUCLEOTIDE SEQUENCE [LARGE SCALE GENOMIC DNA]</scope>
    <source>
        <strain evidence="3">cv. 10/8</strain>
        <tissue evidence="2">Leaf</tissue>
    </source>
</reference>
<gene>
    <name evidence="2" type="ORF">A2U01_0007263</name>
</gene>
<evidence type="ECO:0000256" key="1">
    <source>
        <dbReference type="SAM" id="MobiDB-lite"/>
    </source>
</evidence>
<proteinExistence type="predicted"/>
<feature type="compositionally biased region" description="Polar residues" evidence="1">
    <location>
        <begin position="170"/>
        <end position="180"/>
    </location>
</feature>